<evidence type="ECO:0000256" key="1">
    <source>
        <dbReference type="ARBA" id="ARBA00011073"/>
    </source>
</evidence>
<evidence type="ECO:0000256" key="4">
    <source>
        <dbReference type="ARBA" id="ARBA00022825"/>
    </source>
</evidence>
<gene>
    <name evidence="7" type="ORF">FHS94_003857</name>
</gene>
<dbReference type="PROSITE" id="PS51892">
    <property type="entry name" value="SUBTILASE"/>
    <property type="match status" value="1"/>
</dbReference>
<sequence>MVDPINYLIGRGETLVQPIKLASGGGEKAHPYSFDEALARLQPELEKVSEAIEALPDLACPNGEAVISLTLHPSYLAKTYHPTRLLNELGLRQVGSREQRVLPQKWTQKEAPTEPLVAPELFIAGNRKRLASFGRLVRAAGEGGVHDDFRKIEHLKPLGLERVGRISGDESMPPLEIVLHADSSEVWGDDVLRGFYQWCRDLGIDADFSRRQQVGGLAFLGFHAPRQAIVEMAQFTFLRAVRRMAQLSFRDGEMRASPTAETFPVRFVDEDPVDTELRVAIFDGGLPAEHPFPSCVVGREAPGVTAPTPAGLRHGLQVTSALLYGPLAEGELPPTPYAAVDHWRVLDEDGDDFELMTTLDRIMDVLEQNTYEVVSLSIGPDEALFDDDVHVWTSRLDQFAASGKTLIISAAGNNGSMDVDTGLCRIQPASDGVNVLAVGAADQSGESWARAGYSARGPGRSPGLVKPDILAFGGSEDEPFFTADAIGIARGVTGTSFAAPAAARLGLGLKALFGSQLSPLAVKALLVHHAACDEHSQLDVGWGRVPSQLDDVATCLPGEATVVYQGVLEPARYRRFLLPVPTDGFGGTVTLRATFVTATAVDPEDAINYTRTGVGITFRPKTTGHPGYTTFKGVTKERAAHQSKAFFGKSALFETEQTLRDDAQRWEATLKASHSYRPSTLDQPVFDIEHLARANGQAAPRGEAVQYALIVTIAERGSNNLYNRIVRSYAGRLQTMRPQVEIPIRTRS</sequence>
<dbReference type="Pfam" id="PF00082">
    <property type="entry name" value="Peptidase_S8"/>
    <property type="match status" value="1"/>
</dbReference>
<reference evidence="7 8" key="1">
    <citation type="submission" date="2020-08" db="EMBL/GenBank/DDBJ databases">
        <title>Genomic Encyclopedia of Type Strains, Phase IV (KMG-IV): sequencing the most valuable type-strain genomes for metagenomic binning, comparative biology and taxonomic classification.</title>
        <authorList>
            <person name="Goeker M."/>
        </authorList>
    </citation>
    <scope>NUCLEOTIDE SEQUENCE [LARGE SCALE GENOMIC DNA]</scope>
    <source>
        <strain evidence="7 8">DSM 100044</strain>
    </source>
</reference>
<feature type="active site" description="Charge relay system" evidence="5">
    <location>
        <position position="314"/>
    </location>
</feature>
<keyword evidence="2 5" id="KW-0645">Protease</keyword>
<feature type="domain" description="Peptidase S8/S53" evidence="6">
    <location>
        <begin position="279"/>
        <end position="543"/>
    </location>
</feature>
<keyword evidence="4 5" id="KW-0720">Serine protease</keyword>
<evidence type="ECO:0000259" key="6">
    <source>
        <dbReference type="Pfam" id="PF00082"/>
    </source>
</evidence>
<dbReference type="PANTHER" id="PTHR43806:SF11">
    <property type="entry name" value="CEREVISIN-RELATED"/>
    <property type="match status" value="1"/>
</dbReference>
<dbReference type="InterPro" id="IPR036852">
    <property type="entry name" value="Peptidase_S8/S53_dom_sf"/>
</dbReference>
<dbReference type="GO" id="GO:0004252">
    <property type="term" value="F:serine-type endopeptidase activity"/>
    <property type="evidence" value="ECO:0007669"/>
    <property type="project" value="UniProtKB-UniRule"/>
</dbReference>
<name>A0A7W9BHD8_9SPHN</name>
<dbReference type="InterPro" id="IPR050131">
    <property type="entry name" value="Peptidase_S8_subtilisin-like"/>
</dbReference>
<dbReference type="SUPFAM" id="SSF52743">
    <property type="entry name" value="Subtilisin-like"/>
    <property type="match status" value="1"/>
</dbReference>
<feature type="active site" description="Charge relay system" evidence="5">
    <location>
        <position position="283"/>
    </location>
</feature>
<dbReference type="RefSeq" id="WP_184060707.1">
    <property type="nucleotide sequence ID" value="NZ_JACIJK010000020.1"/>
</dbReference>
<protein>
    <recommendedName>
        <fullName evidence="6">Peptidase S8/S53 domain-containing protein</fullName>
    </recommendedName>
</protein>
<dbReference type="Proteomes" id="UP000546200">
    <property type="component" value="Unassembled WGS sequence"/>
</dbReference>
<dbReference type="EMBL" id="JACIJK010000020">
    <property type="protein sequence ID" value="MBB5716984.1"/>
    <property type="molecule type" value="Genomic_DNA"/>
</dbReference>
<comment type="similarity">
    <text evidence="1 5">Belongs to the peptidase S8 family.</text>
</comment>
<evidence type="ECO:0000256" key="5">
    <source>
        <dbReference type="PROSITE-ProRule" id="PRU01240"/>
    </source>
</evidence>
<evidence type="ECO:0000313" key="7">
    <source>
        <dbReference type="EMBL" id="MBB5716984.1"/>
    </source>
</evidence>
<dbReference type="InterPro" id="IPR034074">
    <property type="entry name" value="Y4bN_pept_dom"/>
</dbReference>
<dbReference type="CDD" id="cd04847">
    <property type="entry name" value="Peptidases_S8_Subtilisin_like_2"/>
    <property type="match status" value="1"/>
</dbReference>
<feature type="active site" description="Charge relay system" evidence="5">
    <location>
        <position position="496"/>
    </location>
</feature>
<keyword evidence="8" id="KW-1185">Reference proteome</keyword>
<dbReference type="Gene3D" id="3.40.50.200">
    <property type="entry name" value="Peptidase S8/S53 domain"/>
    <property type="match status" value="1"/>
</dbReference>
<evidence type="ECO:0000256" key="2">
    <source>
        <dbReference type="ARBA" id="ARBA00022670"/>
    </source>
</evidence>
<dbReference type="AlphaFoldDB" id="A0A7W9BHD8"/>
<accession>A0A7W9BHD8</accession>
<organism evidence="7 8">
    <name type="scientific">Sphingomonas aerophila</name>
    <dbReference type="NCBI Taxonomy" id="1344948"/>
    <lineage>
        <taxon>Bacteria</taxon>
        <taxon>Pseudomonadati</taxon>
        <taxon>Pseudomonadota</taxon>
        <taxon>Alphaproteobacteria</taxon>
        <taxon>Sphingomonadales</taxon>
        <taxon>Sphingomonadaceae</taxon>
        <taxon>Sphingomonas</taxon>
    </lineage>
</organism>
<dbReference type="PANTHER" id="PTHR43806">
    <property type="entry name" value="PEPTIDASE S8"/>
    <property type="match status" value="1"/>
</dbReference>
<proteinExistence type="inferred from homology"/>
<evidence type="ECO:0000256" key="3">
    <source>
        <dbReference type="ARBA" id="ARBA00022801"/>
    </source>
</evidence>
<keyword evidence="3 5" id="KW-0378">Hydrolase</keyword>
<evidence type="ECO:0000313" key="8">
    <source>
        <dbReference type="Proteomes" id="UP000546200"/>
    </source>
</evidence>
<comment type="caution">
    <text evidence="7">The sequence shown here is derived from an EMBL/GenBank/DDBJ whole genome shotgun (WGS) entry which is preliminary data.</text>
</comment>
<dbReference type="InterPro" id="IPR000209">
    <property type="entry name" value="Peptidase_S8/S53_dom"/>
</dbReference>
<dbReference type="GO" id="GO:0006508">
    <property type="term" value="P:proteolysis"/>
    <property type="evidence" value="ECO:0007669"/>
    <property type="project" value="UniProtKB-KW"/>
</dbReference>